<dbReference type="AlphaFoldDB" id="A0A0F9DFS0"/>
<keyword evidence="1" id="KW-0472">Membrane</keyword>
<organism evidence="2">
    <name type="scientific">marine sediment metagenome</name>
    <dbReference type="NCBI Taxonomy" id="412755"/>
    <lineage>
        <taxon>unclassified sequences</taxon>
        <taxon>metagenomes</taxon>
        <taxon>ecological metagenomes</taxon>
    </lineage>
</organism>
<gene>
    <name evidence="2" type="ORF">LCGC14_2204000</name>
</gene>
<name>A0A0F9DFS0_9ZZZZ</name>
<protein>
    <submittedName>
        <fullName evidence="2">Uncharacterized protein</fullName>
    </submittedName>
</protein>
<accession>A0A0F9DFS0</accession>
<evidence type="ECO:0000256" key="1">
    <source>
        <dbReference type="SAM" id="Phobius"/>
    </source>
</evidence>
<proteinExistence type="predicted"/>
<feature type="non-terminal residue" evidence="2">
    <location>
        <position position="1"/>
    </location>
</feature>
<evidence type="ECO:0000313" key="2">
    <source>
        <dbReference type="EMBL" id="KKL60568.1"/>
    </source>
</evidence>
<feature type="transmembrane region" description="Helical" evidence="1">
    <location>
        <begin position="12"/>
        <end position="32"/>
    </location>
</feature>
<dbReference type="EMBL" id="LAZR01029104">
    <property type="protein sequence ID" value="KKL60568.1"/>
    <property type="molecule type" value="Genomic_DNA"/>
</dbReference>
<sequence>PTPTPTPTIDTNMILVITGFSIIGVVILVVWLRRRGLIGR</sequence>
<keyword evidence="1" id="KW-1133">Transmembrane helix</keyword>
<comment type="caution">
    <text evidence="2">The sequence shown here is derived from an EMBL/GenBank/DDBJ whole genome shotgun (WGS) entry which is preliminary data.</text>
</comment>
<reference evidence="2" key="1">
    <citation type="journal article" date="2015" name="Nature">
        <title>Complex archaea that bridge the gap between prokaryotes and eukaryotes.</title>
        <authorList>
            <person name="Spang A."/>
            <person name="Saw J.H."/>
            <person name="Jorgensen S.L."/>
            <person name="Zaremba-Niedzwiedzka K."/>
            <person name="Martijn J."/>
            <person name="Lind A.E."/>
            <person name="van Eijk R."/>
            <person name="Schleper C."/>
            <person name="Guy L."/>
            <person name="Ettema T.J."/>
        </authorList>
    </citation>
    <scope>NUCLEOTIDE SEQUENCE</scope>
</reference>
<keyword evidence="1" id="KW-0812">Transmembrane</keyword>